<feature type="domain" description="RING-type" evidence="17">
    <location>
        <begin position="145"/>
        <end position="187"/>
    </location>
</feature>
<evidence type="ECO:0000256" key="15">
    <source>
        <dbReference type="SAM" id="MobiDB-lite"/>
    </source>
</evidence>
<dbReference type="InterPro" id="IPR053238">
    <property type="entry name" value="RING-H2_zinc_finger"/>
</dbReference>
<comment type="pathway">
    <text evidence="3">Protein modification; protein ubiquitination.</text>
</comment>
<dbReference type="KEGG" id="qsa:O6P43_019600"/>
<evidence type="ECO:0000256" key="5">
    <source>
        <dbReference type="ARBA" id="ARBA00022679"/>
    </source>
</evidence>
<dbReference type="SUPFAM" id="SSF57850">
    <property type="entry name" value="RING/U-box"/>
    <property type="match status" value="1"/>
</dbReference>
<dbReference type="AlphaFoldDB" id="A0AAD7LKZ5"/>
<keyword evidence="12 16" id="KW-0472">Membrane</keyword>
<evidence type="ECO:0000256" key="7">
    <source>
        <dbReference type="ARBA" id="ARBA00022723"/>
    </source>
</evidence>
<keyword evidence="9" id="KW-0833">Ubl conjugation pathway</keyword>
<evidence type="ECO:0000256" key="14">
    <source>
        <dbReference type="PROSITE-ProRule" id="PRU00175"/>
    </source>
</evidence>
<keyword evidence="6 16" id="KW-0812">Transmembrane</keyword>
<name>A0AAD7LKZ5_QUISA</name>
<evidence type="ECO:0000313" key="19">
    <source>
        <dbReference type="Proteomes" id="UP001163823"/>
    </source>
</evidence>
<evidence type="ECO:0000256" key="9">
    <source>
        <dbReference type="ARBA" id="ARBA00022786"/>
    </source>
</evidence>
<dbReference type="InterPro" id="IPR001841">
    <property type="entry name" value="Znf_RING"/>
</dbReference>
<keyword evidence="10" id="KW-0862">Zinc</keyword>
<dbReference type="Gene3D" id="3.30.40.10">
    <property type="entry name" value="Zinc/RING finger domain, C3HC4 (zinc finger)"/>
    <property type="match status" value="1"/>
</dbReference>
<organism evidence="18 19">
    <name type="scientific">Quillaja saponaria</name>
    <name type="common">Soap bark tree</name>
    <dbReference type="NCBI Taxonomy" id="32244"/>
    <lineage>
        <taxon>Eukaryota</taxon>
        <taxon>Viridiplantae</taxon>
        <taxon>Streptophyta</taxon>
        <taxon>Embryophyta</taxon>
        <taxon>Tracheophyta</taxon>
        <taxon>Spermatophyta</taxon>
        <taxon>Magnoliopsida</taxon>
        <taxon>eudicotyledons</taxon>
        <taxon>Gunneridae</taxon>
        <taxon>Pentapetalae</taxon>
        <taxon>rosids</taxon>
        <taxon>fabids</taxon>
        <taxon>Fabales</taxon>
        <taxon>Quillajaceae</taxon>
        <taxon>Quillaja</taxon>
    </lineage>
</organism>
<dbReference type="GO" id="GO:0016020">
    <property type="term" value="C:membrane"/>
    <property type="evidence" value="ECO:0007669"/>
    <property type="project" value="UniProtKB-SubCell"/>
</dbReference>
<dbReference type="PANTHER" id="PTHR14155">
    <property type="entry name" value="RING FINGER DOMAIN-CONTAINING"/>
    <property type="match status" value="1"/>
</dbReference>
<reference evidence="18" key="1">
    <citation type="journal article" date="2023" name="Science">
        <title>Elucidation of the pathway for biosynthesis of saponin adjuvants from the soapbark tree.</title>
        <authorList>
            <person name="Reed J."/>
            <person name="Orme A."/>
            <person name="El-Demerdash A."/>
            <person name="Owen C."/>
            <person name="Martin L.B.B."/>
            <person name="Misra R.C."/>
            <person name="Kikuchi S."/>
            <person name="Rejzek M."/>
            <person name="Martin A.C."/>
            <person name="Harkess A."/>
            <person name="Leebens-Mack J."/>
            <person name="Louveau T."/>
            <person name="Stephenson M.J."/>
            <person name="Osbourn A."/>
        </authorList>
    </citation>
    <scope>NUCLEOTIDE SEQUENCE</scope>
    <source>
        <strain evidence="18">S10</strain>
    </source>
</reference>
<dbReference type="GO" id="GO:0061630">
    <property type="term" value="F:ubiquitin protein ligase activity"/>
    <property type="evidence" value="ECO:0007669"/>
    <property type="project" value="UniProtKB-EC"/>
</dbReference>
<keyword evidence="19" id="KW-1185">Reference proteome</keyword>
<evidence type="ECO:0000313" key="18">
    <source>
        <dbReference type="EMBL" id="KAJ7958960.1"/>
    </source>
</evidence>
<dbReference type="PROSITE" id="PS50089">
    <property type="entry name" value="ZF_RING_2"/>
    <property type="match status" value="1"/>
</dbReference>
<feature type="region of interest" description="Disordered" evidence="15">
    <location>
        <begin position="365"/>
        <end position="404"/>
    </location>
</feature>
<evidence type="ECO:0000256" key="16">
    <source>
        <dbReference type="SAM" id="Phobius"/>
    </source>
</evidence>
<feature type="region of interest" description="Disordered" evidence="15">
    <location>
        <begin position="200"/>
        <end position="264"/>
    </location>
</feature>
<evidence type="ECO:0000256" key="13">
    <source>
        <dbReference type="ARBA" id="ARBA00024209"/>
    </source>
</evidence>
<dbReference type="Pfam" id="PF13639">
    <property type="entry name" value="zf-RING_2"/>
    <property type="match status" value="1"/>
</dbReference>
<comment type="caution">
    <text evidence="18">The sequence shown here is derived from an EMBL/GenBank/DDBJ whole genome shotgun (WGS) entry which is preliminary data.</text>
</comment>
<dbReference type="EMBL" id="JARAOO010000008">
    <property type="protein sequence ID" value="KAJ7958960.1"/>
    <property type="molecule type" value="Genomic_DNA"/>
</dbReference>
<evidence type="ECO:0000259" key="17">
    <source>
        <dbReference type="PROSITE" id="PS50089"/>
    </source>
</evidence>
<evidence type="ECO:0000256" key="10">
    <source>
        <dbReference type="ARBA" id="ARBA00022833"/>
    </source>
</evidence>
<comment type="similarity">
    <text evidence="13">Belongs to the RING-type zinc finger family. ATL subfamily.</text>
</comment>
<dbReference type="GO" id="GO:0008270">
    <property type="term" value="F:zinc ion binding"/>
    <property type="evidence" value="ECO:0007669"/>
    <property type="project" value="UniProtKB-KW"/>
</dbReference>
<keyword evidence="8 14" id="KW-0863">Zinc-finger</keyword>
<dbReference type="EC" id="2.3.2.27" evidence="4"/>
<gene>
    <name evidence="18" type="ORF">O6P43_019600</name>
</gene>
<keyword evidence="5" id="KW-0808">Transferase</keyword>
<dbReference type="SMART" id="SM00184">
    <property type="entry name" value="RING"/>
    <property type="match status" value="1"/>
</dbReference>
<proteinExistence type="inferred from homology"/>
<protein>
    <recommendedName>
        <fullName evidence="4">RING-type E3 ubiquitin transferase</fullName>
        <ecNumber evidence="4">2.3.2.27</ecNumber>
    </recommendedName>
</protein>
<evidence type="ECO:0000256" key="1">
    <source>
        <dbReference type="ARBA" id="ARBA00000900"/>
    </source>
</evidence>
<comment type="catalytic activity">
    <reaction evidence="1">
        <text>S-ubiquitinyl-[E2 ubiquitin-conjugating enzyme]-L-cysteine + [acceptor protein]-L-lysine = [E2 ubiquitin-conjugating enzyme]-L-cysteine + N(6)-ubiquitinyl-[acceptor protein]-L-lysine.</text>
        <dbReference type="EC" id="2.3.2.27"/>
    </reaction>
</comment>
<dbReference type="Proteomes" id="UP001163823">
    <property type="component" value="Chromosome 8"/>
</dbReference>
<feature type="transmembrane region" description="Helical" evidence="16">
    <location>
        <begin position="64"/>
        <end position="84"/>
    </location>
</feature>
<keyword evidence="7" id="KW-0479">Metal-binding</keyword>
<feature type="compositionally biased region" description="Basic and acidic residues" evidence="15">
    <location>
        <begin position="394"/>
        <end position="404"/>
    </location>
</feature>
<feature type="transmembrane region" description="Helical" evidence="16">
    <location>
        <begin position="21"/>
        <end position="44"/>
    </location>
</feature>
<evidence type="ECO:0000256" key="12">
    <source>
        <dbReference type="ARBA" id="ARBA00023136"/>
    </source>
</evidence>
<dbReference type="PANTHER" id="PTHR14155:SF583">
    <property type="entry name" value="RING-TYPE DOMAIN-CONTAINING PROTEIN"/>
    <property type="match status" value="1"/>
</dbReference>
<keyword evidence="11 16" id="KW-1133">Transmembrane helix</keyword>
<evidence type="ECO:0000256" key="11">
    <source>
        <dbReference type="ARBA" id="ARBA00022989"/>
    </source>
</evidence>
<comment type="subcellular location">
    <subcellularLocation>
        <location evidence="2">Membrane</location>
        <topology evidence="2">Single-pass membrane protein</topology>
    </subcellularLocation>
</comment>
<evidence type="ECO:0000256" key="6">
    <source>
        <dbReference type="ARBA" id="ARBA00022692"/>
    </source>
</evidence>
<evidence type="ECO:0000256" key="2">
    <source>
        <dbReference type="ARBA" id="ARBA00004167"/>
    </source>
</evidence>
<evidence type="ECO:0000256" key="3">
    <source>
        <dbReference type="ARBA" id="ARBA00004906"/>
    </source>
</evidence>
<dbReference type="FunFam" id="3.30.40.10:FF:000187">
    <property type="entry name" value="E3 ubiquitin-protein ligase ATL6"/>
    <property type="match status" value="1"/>
</dbReference>
<sequence length="404" mass="45384">MTIPKNNLNRLIQLLSEFQSVVPWVVLYLLLLLQISPIAIAQSGNSFPTPPPNPFSRIRFDKSMAVILVTLVVVFFILGFLSVYTRQCADRRIRGPVDLEIAVDGSWRRSRRGLRGLDLEVIESFPTFVYSAVKGLLIGEDSLECAVCLNEFGEDETLRLIPKCNHVFHPDCIDVWLTSHITCPVCRANLVPKPGDNSFVAIQIPDPGNDTIEPDRRTEDGEPQNKGTSPVSDKQNREIKSPKVNLLSEGANHNRPPRSRSTGFPFTGFFSRSQSMGHSVAQPGRNRERFTLRLPEEVRSQLVNSSMSRTKSCVAFTRVSSSKRGYRSTSFGSGLRRNYSNYERFGREERPERWGFTRTPPFFTRTGSFGSPKCPVEPNTAAPSDRSALAEDNVGERSSDRLWT</sequence>
<evidence type="ECO:0000256" key="4">
    <source>
        <dbReference type="ARBA" id="ARBA00012483"/>
    </source>
</evidence>
<dbReference type="CDD" id="cd16461">
    <property type="entry name" value="RING-H2_EL5-like"/>
    <property type="match status" value="1"/>
</dbReference>
<dbReference type="InterPro" id="IPR013083">
    <property type="entry name" value="Znf_RING/FYVE/PHD"/>
</dbReference>
<accession>A0AAD7LKZ5</accession>
<evidence type="ECO:0000256" key="8">
    <source>
        <dbReference type="ARBA" id="ARBA00022771"/>
    </source>
</evidence>